<proteinExistence type="predicted"/>
<protein>
    <submittedName>
        <fullName evidence="1">Alpha-methylacyl-CoA racemase</fullName>
        <ecNumber evidence="1">5.1.99.4</ecNumber>
    </submittedName>
</protein>
<dbReference type="SUPFAM" id="SSF89796">
    <property type="entry name" value="CoA-transferase family III (CaiB/BaiF)"/>
    <property type="match status" value="1"/>
</dbReference>
<dbReference type="InterPro" id="IPR023606">
    <property type="entry name" value="CoA-Trfase_III_dom_1_sf"/>
</dbReference>
<dbReference type="InterPro" id="IPR050509">
    <property type="entry name" value="CoA-transferase_III"/>
</dbReference>
<dbReference type="EMBL" id="FBVY01000046">
    <property type="protein sequence ID" value="CUX03000.1"/>
    <property type="molecule type" value="Genomic_DNA"/>
</dbReference>
<evidence type="ECO:0000313" key="1">
    <source>
        <dbReference type="EMBL" id="CUX03000.1"/>
    </source>
</evidence>
<organism evidence="1 2">
    <name type="scientific">Agrobacterium genomosp. 2 str. CFBP 5494</name>
    <dbReference type="NCBI Taxonomy" id="1183436"/>
    <lineage>
        <taxon>Bacteria</taxon>
        <taxon>Pseudomonadati</taxon>
        <taxon>Pseudomonadota</taxon>
        <taxon>Alphaproteobacteria</taxon>
        <taxon>Hyphomicrobiales</taxon>
        <taxon>Rhizobiaceae</taxon>
        <taxon>Rhizobium/Agrobacterium group</taxon>
        <taxon>Agrobacterium</taxon>
        <taxon>Agrobacterium tumefaciens complex</taxon>
    </lineage>
</organism>
<reference evidence="1 2" key="1">
    <citation type="submission" date="2016-01" db="EMBL/GenBank/DDBJ databases">
        <authorList>
            <person name="Regsiter A."/>
            <person name="william w."/>
        </authorList>
    </citation>
    <scope>NUCLEOTIDE SEQUENCE [LARGE SCALE GENOMIC DNA]</scope>
    <source>
        <strain evidence="1 2">CFBP 5494</strain>
    </source>
</reference>
<dbReference type="Gene3D" id="3.40.50.10540">
    <property type="entry name" value="Crotonobetainyl-coa:carnitine coa-transferase, domain 1"/>
    <property type="match status" value="1"/>
</dbReference>
<dbReference type="PANTHER" id="PTHR48228">
    <property type="entry name" value="SUCCINYL-COA--D-CITRAMALATE COA-TRANSFERASE"/>
    <property type="match status" value="1"/>
</dbReference>
<comment type="caution">
    <text evidence="1">The sequence shown here is derived from an EMBL/GenBank/DDBJ whole genome shotgun (WGS) entry which is preliminary data.</text>
</comment>
<evidence type="ECO:0000313" key="2">
    <source>
        <dbReference type="Proteomes" id="UP000191933"/>
    </source>
</evidence>
<keyword evidence="1" id="KW-0413">Isomerase</keyword>
<name>A0A9W5F819_9HYPH</name>
<dbReference type="GO" id="GO:0008111">
    <property type="term" value="F:alpha-methylacyl-CoA racemase activity"/>
    <property type="evidence" value="ECO:0007669"/>
    <property type="project" value="UniProtKB-EC"/>
</dbReference>
<gene>
    <name evidence="1" type="primary">Amacr</name>
    <name evidence="1" type="ORF">AGR2A_pa80009</name>
</gene>
<dbReference type="InterPro" id="IPR003673">
    <property type="entry name" value="CoA-Trfase_fam_III"/>
</dbReference>
<dbReference type="InterPro" id="IPR044855">
    <property type="entry name" value="CoA-Trfase_III_dom3_sf"/>
</dbReference>
<dbReference type="PANTHER" id="PTHR48228:SF5">
    <property type="entry name" value="ALPHA-METHYLACYL-COA RACEMASE"/>
    <property type="match status" value="1"/>
</dbReference>
<dbReference type="AlphaFoldDB" id="A0A9W5F819"/>
<keyword evidence="2" id="KW-1185">Reference proteome</keyword>
<dbReference type="Pfam" id="PF02515">
    <property type="entry name" value="CoA_transf_3"/>
    <property type="match status" value="1"/>
</dbReference>
<accession>A0A9W5F819</accession>
<dbReference type="Gene3D" id="3.30.1540.10">
    <property type="entry name" value="formyl-coa transferase, domain 3"/>
    <property type="match status" value="1"/>
</dbReference>
<dbReference type="Proteomes" id="UP000191933">
    <property type="component" value="Unassembled WGS sequence"/>
</dbReference>
<dbReference type="EC" id="5.1.99.4" evidence="1"/>
<sequence>MHGEWAMSDVVPRKGPLSGVKVLDLSRLAPGPYCTMLLADMGAEIIVVGGGSGSLPIGALARGKTFINLDLKSEDGKIAFRTLVQDADVLVEGYRPGVAARLGIGYAALAELNPGLIYCSLTGYGQSGPLSQEAGHDINYLALSGALGAFGPLNEAPMLPLNLLADFAGGSLFAVIGILAALNERGTSGKGQYIDAAMVDGCLSLMTMHFSDWGQPVLPARGDGLLTGSAPFYRCYACSDGKFIAVGALEDRFFFNLWNALGFEDEAPQHLDRRSWASMTQRFTTAFMLRSRDEWVSHFRGKDACVSPVLAPDEALNYPHNAHRHPYAKPGVAVEAPLMAHSVEPVPVEDNTDRSRAVLSRAGLADEIVDGAIPKDLLITGLSWPPM</sequence>